<dbReference type="Proteomes" id="UP000288805">
    <property type="component" value="Unassembled WGS sequence"/>
</dbReference>
<evidence type="ECO:0000313" key="2">
    <source>
        <dbReference type="EMBL" id="RVW30477.1"/>
    </source>
</evidence>
<protein>
    <submittedName>
        <fullName evidence="2">Uncharacterized protein</fullName>
    </submittedName>
</protein>
<dbReference type="PROSITE" id="PS51375">
    <property type="entry name" value="PPR"/>
    <property type="match status" value="1"/>
</dbReference>
<accession>A0A438D504</accession>
<sequence>MQPCPRFPCQPPPPSPCACQDFRLLALCGLSSLKSTNQTLSSTTPSSGATPKAPLHSLFFVQLDEGELELPRQVMMKYLGDVSWTVMVSMYAQAKRSREPLELFREIRDVRVRPTDVVTMVSVMLLMSLLLLLSENFRFAPGVTTKPLQAPG</sequence>
<comment type="caution">
    <text evidence="2">The sequence shown here is derived from an EMBL/GenBank/DDBJ whole genome shotgun (WGS) entry which is preliminary data.</text>
</comment>
<evidence type="ECO:0000313" key="3">
    <source>
        <dbReference type="Proteomes" id="UP000288805"/>
    </source>
</evidence>
<feature type="repeat" description="PPR" evidence="1">
    <location>
        <begin position="80"/>
        <end position="114"/>
    </location>
</feature>
<dbReference type="AlphaFoldDB" id="A0A438D504"/>
<name>A0A438D504_VITVI</name>
<evidence type="ECO:0000256" key="1">
    <source>
        <dbReference type="PROSITE-ProRule" id="PRU00708"/>
    </source>
</evidence>
<dbReference type="EMBL" id="QGNW01001797">
    <property type="protein sequence ID" value="RVW30477.1"/>
    <property type="molecule type" value="Genomic_DNA"/>
</dbReference>
<gene>
    <name evidence="2" type="ORF">CK203_090828</name>
</gene>
<proteinExistence type="predicted"/>
<organism evidence="2 3">
    <name type="scientific">Vitis vinifera</name>
    <name type="common">Grape</name>
    <dbReference type="NCBI Taxonomy" id="29760"/>
    <lineage>
        <taxon>Eukaryota</taxon>
        <taxon>Viridiplantae</taxon>
        <taxon>Streptophyta</taxon>
        <taxon>Embryophyta</taxon>
        <taxon>Tracheophyta</taxon>
        <taxon>Spermatophyta</taxon>
        <taxon>Magnoliopsida</taxon>
        <taxon>eudicotyledons</taxon>
        <taxon>Gunneridae</taxon>
        <taxon>Pentapetalae</taxon>
        <taxon>rosids</taxon>
        <taxon>Vitales</taxon>
        <taxon>Vitaceae</taxon>
        <taxon>Viteae</taxon>
        <taxon>Vitis</taxon>
    </lineage>
</organism>
<reference evidence="2 3" key="1">
    <citation type="journal article" date="2018" name="PLoS Genet.">
        <title>Population sequencing reveals clonal diversity and ancestral inbreeding in the grapevine cultivar Chardonnay.</title>
        <authorList>
            <person name="Roach M.J."/>
            <person name="Johnson D.L."/>
            <person name="Bohlmann J."/>
            <person name="van Vuuren H.J."/>
            <person name="Jones S.J."/>
            <person name="Pretorius I.S."/>
            <person name="Schmidt S.A."/>
            <person name="Borneman A.R."/>
        </authorList>
    </citation>
    <scope>NUCLEOTIDE SEQUENCE [LARGE SCALE GENOMIC DNA]</scope>
    <source>
        <strain evidence="3">cv. Chardonnay</strain>
        <tissue evidence="2">Leaf</tissue>
    </source>
</reference>
<dbReference type="InterPro" id="IPR002885">
    <property type="entry name" value="PPR_rpt"/>
</dbReference>